<sequence>MIIISSHHIHAYPHGNHNATAAVASEYSSGHTPPASPLCSSGDCVRLADSVGPAEEGKRGKSPRRRLLNPNPRCIVVAVYDGFLVVESAVGISAYIILKLSCWHIIFTLMGIRFIWAETISLFALQVIAIFSYFSCSWSHLFGYLQLGSHRTRSLPSSFSESCPG</sequence>
<accession>A0A7J0FJM3</accession>
<gene>
    <name evidence="2" type="ORF">Acr_13g0001740</name>
</gene>
<dbReference type="AlphaFoldDB" id="A0A7J0FJM3"/>
<keyword evidence="3" id="KW-1185">Reference proteome</keyword>
<comment type="caution">
    <text evidence="2">The sequence shown here is derived from an EMBL/GenBank/DDBJ whole genome shotgun (WGS) entry which is preliminary data.</text>
</comment>
<organism evidence="2 3">
    <name type="scientific">Actinidia rufa</name>
    <dbReference type="NCBI Taxonomy" id="165716"/>
    <lineage>
        <taxon>Eukaryota</taxon>
        <taxon>Viridiplantae</taxon>
        <taxon>Streptophyta</taxon>
        <taxon>Embryophyta</taxon>
        <taxon>Tracheophyta</taxon>
        <taxon>Spermatophyta</taxon>
        <taxon>Magnoliopsida</taxon>
        <taxon>eudicotyledons</taxon>
        <taxon>Gunneridae</taxon>
        <taxon>Pentapetalae</taxon>
        <taxon>asterids</taxon>
        <taxon>Ericales</taxon>
        <taxon>Actinidiaceae</taxon>
        <taxon>Actinidia</taxon>
    </lineage>
</organism>
<evidence type="ECO:0000313" key="3">
    <source>
        <dbReference type="Proteomes" id="UP000585474"/>
    </source>
</evidence>
<keyword evidence="1" id="KW-0812">Transmembrane</keyword>
<proteinExistence type="predicted"/>
<feature type="transmembrane region" description="Helical" evidence="1">
    <location>
        <begin position="122"/>
        <end position="145"/>
    </location>
</feature>
<dbReference type="EMBL" id="BJWL01000013">
    <property type="protein sequence ID" value="GFY98773.1"/>
    <property type="molecule type" value="Genomic_DNA"/>
</dbReference>
<evidence type="ECO:0000256" key="1">
    <source>
        <dbReference type="SAM" id="Phobius"/>
    </source>
</evidence>
<protein>
    <submittedName>
        <fullName evidence="2">Uncharacterized protein</fullName>
    </submittedName>
</protein>
<name>A0A7J0FJM3_9ERIC</name>
<keyword evidence="1" id="KW-0472">Membrane</keyword>
<reference evidence="2 3" key="1">
    <citation type="submission" date="2019-07" db="EMBL/GenBank/DDBJ databases">
        <title>De Novo Assembly of kiwifruit Actinidia rufa.</title>
        <authorList>
            <person name="Sugita-Konishi S."/>
            <person name="Sato K."/>
            <person name="Mori E."/>
            <person name="Abe Y."/>
            <person name="Kisaki G."/>
            <person name="Hamano K."/>
            <person name="Suezawa K."/>
            <person name="Otani M."/>
            <person name="Fukuda T."/>
            <person name="Manabe T."/>
            <person name="Gomi K."/>
            <person name="Tabuchi M."/>
            <person name="Akimitsu K."/>
            <person name="Kataoka I."/>
        </authorList>
    </citation>
    <scope>NUCLEOTIDE SEQUENCE [LARGE SCALE GENOMIC DNA]</scope>
    <source>
        <strain evidence="3">cv. Fuchu</strain>
    </source>
</reference>
<evidence type="ECO:0000313" key="2">
    <source>
        <dbReference type="EMBL" id="GFY98773.1"/>
    </source>
</evidence>
<dbReference type="Proteomes" id="UP000585474">
    <property type="component" value="Unassembled WGS sequence"/>
</dbReference>
<keyword evidence="1" id="KW-1133">Transmembrane helix</keyword>